<sequence>MKMPMNGESEVFEDGKILFEERGDDGTNACKLLCTHRCTKGAGYFCFHLD</sequence>
<comment type="caution">
    <text evidence="1">The sequence shown here is derived from an EMBL/GenBank/DDBJ whole genome shotgun (WGS) entry which is preliminary data.</text>
</comment>
<dbReference type="EMBL" id="JACJIP010000033">
    <property type="protein sequence ID" value="MBA9087595.1"/>
    <property type="molecule type" value="Genomic_DNA"/>
</dbReference>
<keyword evidence="2" id="KW-1185">Reference proteome</keyword>
<reference evidence="1 2" key="1">
    <citation type="submission" date="2020-08" db="EMBL/GenBank/DDBJ databases">
        <title>Genomic Encyclopedia of Type Strains, Phase III (KMG-III): the genomes of soil and plant-associated and newly described type strains.</title>
        <authorList>
            <person name="Whitman W."/>
        </authorList>
    </citation>
    <scope>NUCLEOTIDE SEQUENCE [LARGE SCALE GENOMIC DNA]</scope>
    <source>
        <strain evidence="1 2">CECT 8693</strain>
    </source>
</reference>
<organism evidence="1 2">
    <name type="scientific">Fontibacillus solani</name>
    <dbReference type="NCBI Taxonomy" id="1572857"/>
    <lineage>
        <taxon>Bacteria</taxon>
        <taxon>Bacillati</taxon>
        <taxon>Bacillota</taxon>
        <taxon>Bacilli</taxon>
        <taxon>Bacillales</taxon>
        <taxon>Paenibacillaceae</taxon>
        <taxon>Fontibacillus</taxon>
    </lineage>
</organism>
<dbReference type="AlphaFoldDB" id="A0A7W3SWT0"/>
<evidence type="ECO:0000313" key="1">
    <source>
        <dbReference type="EMBL" id="MBA9087595.1"/>
    </source>
</evidence>
<feature type="non-terminal residue" evidence="1">
    <location>
        <position position="50"/>
    </location>
</feature>
<protein>
    <submittedName>
        <fullName evidence="1">Uncharacterized protein</fullName>
    </submittedName>
</protein>
<dbReference type="Proteomes" id="UP000567067">
    <property type="component" value="Unassembled WGS sequence"/>
</dbReference>
<accession>A0A7W3SWT0</accession>
<evidence type="ECO:0000313" key="2">
    <source>
        <dbReference type="Proteomes" id="UP000567067"/>
    </source>
</evidence>
<name>A0A7W3SWT0_9BACL</name>
<proteinExistence type="predicted"/>
<gene>
    <name evidence="1" type="ORF">FHR92_004080</name>
</gene>